<proteinExistence type="predicted"/>
<evidence type="ECO:0000313" key="1">
    <source>
        <dbReference type="EMBL" id="CDY20889.1"/>
    </source>
</evidence>
<gene>
    <name evidence="1" type="primary">BnaC05g26030D</name>
    <name evidence="1" type="ORF">GSBRNA2T00013226001</name>
</gene>
<name>A0A078G641_BRANA</name>
<dbReference type="OMA" id="AKMERCH"/>
<dbReference type="EMBL" id="LK032113">
    <property type="protein sequence ID" value="CDY20889.1"/>
    <property type="molecule type" value="Genomic_DNA"/>
</dbReference>
<reference evidence="1 2" key="1">
    <citation type="journal article" date="2014" name="Science">
        <title>Plant genetics. Early allopolyploid evolution in the post-Neolithic Brassica napus oilseed genome.</title>
        <authorList>
            <person name="Chalhoub B."/>
            <person name="Denoeud F."/>
            <person name="Liu S."/>
            <person name="Parkin I.A."/>
            <person name="Tang H."/>
            <person name="Wang X."/>
            <person name="Chiquet J."/>
            <person name="Belcram H."/>
            <person name="Tong C."/>
            <person name="Samans B."/>
            <person name="Correa M."/>
            <person name="Da Silva C."/>
            <person name="Just J."/>
            <person name="Falentin C."/>
            <person name="Koh C.S."/>
            <person name="Le Clainche I."/>
            <person name="Bernard M."/>
            <person name="Bento P."/>
            <person name="Noel B."/>
            <person name="Labadie K."/>
            <person name="Alberti A."/>
            <person name="Charles M."/>
            <person name="Arnaud D."/>
            <person name="Guo H."/>
            <person name="Daviaud C."/>
            <person name="Alamery S."/>
            <person name="Jabbari K."/>
            <person name="Zhao M."/>
            <person name="Edger P.P."/>
            <person name="Chelaifa H."/>
            <person name="Tack D."/>
            <person name="Lassalle G."/>
            <person name="Mestiri I."/>
            <person name="Schnel N."/>
            <person name="Le Paslier M.C."/>
            <person name="Fan G."/>
            <person name="Renault V."/>
            <person name="Bayer P.E."/>
            <person name="Golicz A.A."/>
            <person name="Manoli S."/>
            <person name="Lee T.H."/>
            <person name="Thi V.H."/>
            <person name="Chalabi S."/>
            <person name="Hu Q."/>
            <person name="Fan C."/>
            <person name="Tollenaere R."/>
            <person name="Lu Y."/>
            <person name="Battail C."/>
            <person name="Shen J."/>
            <person name="Sidebottom C.H."/>
            <person name="Wang X."/>
            <person name="Canaguier A."/>
            <person name="Chauveau A."/>
            <person name="Berard A."/>
            <person name="Deniot G."/>
            <person name="Guan M."/>
            <person name="Liu Z."/>
            <person name="Sun F."/>
            <person name="Lim Y.P."/>
            <person name="Lyons E."/>
            <person name="Town C.D."/>
            <person name="Bancroft I."/>
            <person name="Wang X."/>
            <person name="Meng J."/>
            <person name="Ma J."/>
            <person name="Pires J.C."/>
            <person name="King G.J."/>
            <person name="Brunel D."/>
            <person name="Delourme R."/>
            <person name="Renard M."/>
            <person name="Aury J.M."/>
            <person name="Adams K.L."/>
            <person name="Batley J."/>
            <person name="Snowdon R.J."/>
            <person name="Tost J."/>
            <person name="Edwards D."/>
            <person name="Zhou Y."/>
            <person name="Hua W."/>
            <person name="Sharpe A.G."/>
            <person name="Paterson A.H."/>
            <person name="Guan C."/>
            <person name="Wincker P."/>
        </authorList>
    </citation>
    <scope>NUCLEOTIDE SEQUENCE [LARGE SCALE GENOMIC DNA]</scope>
    <source>
        <strain evidence="2">cv. Darmor-bzh</strain>
    </source>
</reference>
<dbReference type="STRING" id="3708.A0A078G641"/>
<dbReference type="Gramene" id="CDY20889">
    <property type="protein sequence ID" value="CDY20889"/>
    <property type="gene ID" value="GSBRNA2T00013226001"/>
</dbReference>
<dbReference type="AlphaFoldDB" id="A0A078G641"/>
<sequence>MFANETSWICLITSSNLVVVFSGLEEIEMSTLAKMERCHLRVAKKNTCFLLCPDDTPRDGVEQNLQNQWSPIYVSLSLSTKPLLSCWIQREALLEDTRVRFRHCYCVTCRSEY</sequence>
<keyword evidence="2" id="KW-1185">Reference proteome</keyword>
<evidence type="ECO:0000313" key="2">
    <source>
        <dbReference type="Proteomes" id="UP000028999"/>
    </source>
</evidence>
<dbReference type="Proteomes" id="UP000028999">
    <property type="component" value="Unassembled WGS sequence"/>
</dbReference>
<organism evidence="1 2">
    <name type="scientific">Brassica napus</name>
    <name type="common">Rape</name>
    <dbReference type="NCBI Taxonomy" id="3708"/>
    <lineage>
        <taxon>Eukaryota</taxon>
        <taxon>Viridiplantae</taxon>
        <taxon>Streptophyta</taxon>
        <taxon>Embryophyta</taxon>
        <taxon>Tracheophyta</taxon>
        <taxon>Spermatophyta</taxon>
        <taxon>Magnoliopsida</taxon>
        <taxon>eudicotyledons</taxon>
        <taxon>Gunneridae</taxon>
        <taxon>Pentapetalae</taxon>
        <taxon>rosids</taxon>
        <taxon>malvids</taxon>
        <taxon>Brassicales</taxon>
        <taxon>Brassicaceae</taxon>
        <taxon>Brassiceae</taxon>
        <taxon>Brassica</taxon>
    </lineage>
</organism>
<accession>A0A078G641</accession>
<protein>
    <submittedName>
        <fullName evidence="1">BnaC05g26030D protein</fullName>
    </submittedName>
</protein>
<dbReference type="PaxDb" id="3708-A0A078G641"/>